<keyword evidence="2" id="KW-1185">Reference proteome</keyword>
<evidence type="ECO:0000313" key="1">
    <source>
        <dbReference type="EMBL" id="WCO66075.1"/>
    </source>
</evidence>
<dbReference type="KEGG" id="ima:PO878_16365"/>
<organism evidence="1 2">
    <name type="scientific">Iamia majanohamensis</name>
    <dbReference type="NCBI Taxonomy" id="467976"/>
    <lineage>
        <taxon>Bacteria</taxon>
        <taxon>Bacillati</taxon>
        <taxon>Actinomycetota</taxon>
        <taxon>Acidimicrobiia</taxon>
        <taxon>Acidimicrobiales</taxon>
        <taxon>Iamiaceae</taxon>
        <taxon>Iamia</taxon>
    </lineage>
</organism>
<dbReference type="RefSeq" id="WP_272735600.1">
    <property type="nucleotide sequence ID" value="NZ_CP116942.1"/>
</dbReference>
<gene>
    <name evidence="1" type="ORF">PO878_16365</name>
</gene>
<reference evidence="1" key="1">
    <citation type="submission" date="2023-01" db="EMBL/GenBank/DDBJ databases">
        <title>The diversity of Class Acidimicrobiia in South China Sea sediment environments and the proposal of Iamia marina sp. nov., a novel species of the genus Iamia.</title>
        <authorList>
            <person name="He Y."/>
            <person name="Tian X."/>
        </authorList>
    </citation>
    <scope>NUCLEOTIDE SEQUENCE</scope>
    <source>
        <strain evidence="1">DSM 19957</strain>
    </source>
</reference>
<name>A0AAE9Y4K4_9ACTN</name>
<dbReference type="Proteomes" id="UP001216390">
    <property type="component" value="Chromosome"/>
</dbReference>
<sequence>MPHPTCSRPPAALAPDELDRLVDHLLGAHPSGPTPSPALVRARPTPDGVDLALRPLPDGVHPADLLLGHVVPRRWAAAGVVAPATARPVDGGDGCRLVVAVLVGRDGTVAHCGRDHRGADVLPSDPPPTGRLVDLLLRALGLATPPPAAPTGALWEAVWLDAVVAAAATGGTPGLGPDLADALAATTAPGDHRGWDHLRGLASGARPATGTTDTALAAVLGDLVDPADAAWMDDGCFSRWVLGALPDPAQLLDAVDALLPPGRAEAVRRAVGRDGGGPERAAR</sequence>
<dbReference type="EMBL" id="CP116942">
    <property type="protein sequence ID" value="WCO66075.1"/>
    <property type="molecule type" value="Genomic_DNA"/>
</dbReference>
<evidence type="ECO:0000313" key="2">
    <source>
        <dbReference type="Proteomes" id="UP001216390"/>
    </source>
</evidence>
<proteinExistence type="predicted"/>
<dbReference type="AlphaFoldDB" id="A0AAE9Y4K4"/>
<accession>A0AAE9Y4K4</accession>
<protein>
    <submittedName>
        <fullName evidence="1">Uncharacterized protein</fullName>
    </submittedName>
</protein>